<reference evidence="1" key="1">
    <citation type="submission" date="2025-08" db="UniProtKB">
        <authorList>
            <consortium name="Ensembl"/>
        </authorList>
    </citation>
    <scope>IDENTIFICATION</scope>
</reference>
<evidence type="ECO:0000313" key="2">
    <source>
        <dbReference type="Proteomes" id="UP000472260"/>
    </source>
</evidence>
<evidence type="ECO:0000313" key="1">
    <source>
        <dbReference type="Ensembl" id="ENSSANP00000056550.1"/>
    </source>
</evidence>
<accession>A0A671PK32</accession>
<sequence length="45" mass="5317">EQRAIVLRVFKDLHKTRRHVFRDDDRALTGVNKPTPYANNNCLHT</sequence>
<organism evidence="1 2">
    <name type="scientific">Sinocyclocheilus anshuiensis</name>
    <dbReference type="NCBI Taxonomy" id="1608454"/>
    <lineage>
        <taxon>Eukaryota</taxon>
        <taxon>Metazoa</taxon>
        <taxon>Chordata</taxon>
        <taxon>Craniata</taxon>
        <taxon>Vertebrata</taxon>
        <taxon>Euteleostomi</taxon>
        <taxon>Actinopterygii</taxon>
        <taxon>Neopterygii</taxon>
        <taxon>Teleostei</taxon>
        <taxon>Ostariophysi</taxon>
        <taxon>Cypriniformes</taxon>
        <taxon>Cyprinidae</taxon>
        <taxon>Cyprininae</taxon>
        <taxon>Sinocyclocheilus</taxon>
    </lineage>
</organism>
<protein>
    <submittedName>
        <fullName evidence="1">Uncharacterized protein</fullName>
    </submittedName>
</protein>
<name>A0A671PK32_9TELE</name>
<dbReference type="Ensembl" id="ENSSANT00000060186.1">
    <property type="protein sequence ID" value="ENSSANP00000056550.1"/>
    <property type="gene ID" value="ENSSANG00000028375.1"/>
</dbReference>
<reference evidence="1" key="2">
    <citation type="submission" date="2025-09" db="UniProtKB">
        <authorList>
            <consortium name="Ensembl"/>
        </authorList>
    </citation>
    <scope>IDENTIFICATION</scope>
</reference>
<dbReference type="AlphaFoldDB" id="A0A671PK32"/>
<keyword evidence="2" id="KW-1185">Reference proteome</keyword>
<dbReference type="Proteomes" id="UP000472260">
    <property type="component" value="Unassembled WGS sequence"/>
</dbReference>
<proteinExistence type="predicted"/>